<keyword evidence="2" id="KW-1185">Reference proteome</keyword>
<dbReference type="Proteomes" id="UP001557470">
    <property type="component" value="Unassembled WGS sequence"/>
</dbReference>
<dbReference type="AlphaFoldDB" id="A0ABD0Y0A0"/>
<protein>
    <submittedName>
        <fullName evidence="1">Uncharacterized protein</fullName>
    </submittedName>
</protein>
<sequence>MNHERACQQQAIVVHHSWQTGGSSRKAIILQQFRAAIKLEAKCHGKQPSLTCLLLGDEEDTVHKSSGAW</sequence>
<gene>
    <name evidence="1" type="ORF">UPYG_G00076450</name>
</gene>
<organism evidence="1 2">
    <name type="scientific">Umbra pygmaea</name>
    <name type="common">Eastern mudminnow</name>
    <dbReference type="NCBI Taxonomy" id="75934"/>
    <lineage>
        <taxon>Eukaryota</taxon>
        <taxon>Metazoa</taxon>
        <taxon>Chordata</taxon>
        <taxon>Craniata</taxon>
        <taxon>Vertebrata</taxon>
        <taxon>Euteleostomi</taxon>
        <taxon>Actinopterygii</taxon>
        <taxon>Neopterygii</taxon>
        <taxon>Teleostei</taxon>
        <taxon>Protacanthopterygii</taxon>
        <taxon>Esociformes</taxon>
        <taxon>Umbridae</taxon>
        <taxon>Umbra</taxon>
    </lineage>
</organism>
<reference evidence="1 2" key="1">
    <citation type="submission" date="2024-06" db="EMBL/GenBank/DDBJ databases">
        <authorList>
            <person name="Pan Q."/>
            <person name="Wen M."/>
            <person name="Jouanno E."/>
            <person name="Zahm M."/>
            <person name="Klopp C."/>
            <person name="Cabau C."/>
            <person name="Louis A."/>
            <person name="Berthelot C."/>
            <person name="Parey E."/>
            <person name="Roest Crollius H."/>
            <person name="Montfort J."/>
            <person name="Robinson-Rechavi M."/>
            <person name="Bouchez O."/>
            <person name="Lampietro C."/>
            <person name="Lopez Roques C."/>
            <person name="Donnadieu C."/>
            <person name="Postlethwait J."/>
            <person name="Bobe J."/>
            <person name="Verreycken H."/>
            <person name="Guiguen Y."/>
        </authorList>
    </citation>
    <scope>NUCLEOTIDE SEQUENCE [LARGE SCALE GENOMIC DNA]</scope>
    <source>
        <strain evidence="1">Up_M1</strain>
        <tissue evidence="1">Testis</tissue>
    </source>
</reference>
<name>A0ABD0Y0A0_UMBPY</name>
<proteinExistence type="predicted"/>
<evidence type="ECO:0000313" key="2">
    <source>
        <dbReference type="Proteomes" id="UP001557470"/>
    </source>
</evidence>
<accession>A0ABD0Y0A0</accession>
<evidence type="ECO:0000313" key="1">
    <source>
        <dbReference type="EMBL" id="KAL1006756.1"/>
    </source>
</evidence>
<dbReference type="EMBL" id="JAGEUA010000002">
    <property type="protein sequence ID" value="KAL1006756.1"/>
    <property type="molecule type" value="Genomic_DNA"/>
</dbReference>
<comment type="caution">
    <text evidence="1">The sequence shown here is derived from an EMBL/GenBank/DDBJ whole genome shotgun (WGS) entry which is preliminary data.</text>
</comment>